<dbReference type="Pfam" id="PF07693">
    <property type="entry name" value="KAP_NTPase"/>
    <property type="match status" value="1"/>
</dbReference>
<dbReference type="GeneTree" id="ENSGT00650000093443"/>
<dbReference type="Ensembl" id="ENSCSAVT00000006362.1">
    <property type="protein sequence ID" value="ENSCSAVP00000006283.1"/>
    <property type="gene ID" value="ENSCSAVG00000003762.1"/>
</dbReference>
<evidence type="ECO:0000313" key="4">
    <source>
        <dbReference type="Proteomes" id="UP000007875"/>
    </source>
</evidence>
<evidence type="ECO:0000259" key="2">
    <source>
        <dbReference type="Pfam" id="PF07693"/>
    </source>
</evidence>
<keyword evidence="4" id="KW-1185">Reference proteome</keyword>
<reference evidence="3" key="3">
    <citation type="submission" date="2025-09" db="UniProtKB">
        <authorList>
            <consortium name="Ensembl"/>
        </authorList>
    </citation>
    <scope>IDENTIFICATION</scope>
</reference>
<feature type="transmembrane region" description="Helical" evidence="1">
    <location>
        <begin position="118"/>
        <end position="140"/>
    </location>
</feature>
<dbReference type="InParanoid" id="H2YLT1"/>
<dbReference type="OMA" id="CCASTTD"/>
<protein>
    <recommendedName>
        <fullName evidence="2">KAP NTPase domain-containing protein</fullName>
    </recommendedName>
</protein>
<keyword evidence="1" id="KW-0812">Transmembrane</keyword>
<feature type="domain" description="KAP NTPase" evidence="2">
    <location>
        <begin position="35"/>
        <end position="81"/>
    </location>
</feature>
<reference evidence="3" key="2">
    <citation type="submission" date="2025-08" db="UniProtKB">
        <authorList>
            <consortium name="Ensembl"/>
        </authorList>
    </citation>
    <scope>IDENTIFICATION</scope>
</reference>
<dbReference type="InterPro" id="IPR052754">
    <property type="entry name" value="NTPase_KAP_P-loop"/>
</dbReference>
<dbReference type="Proteomes" id="UP000007875">
    <property type="component" value="Unassembled WGS sequence"/>
</dbReference>
<proteinExistence type="predicted"/>
<dbReference type="InterPro" id="IPR011646">
    <property type="entry name" value="KAP_P-loop"/>
</dbReference>
<evidence type="ECO:0000313" key="3">
    <source>
        <dbReference type="Ensembl" id="ENSCSAVP00000006283.1"/>
    </source>
</evidence>
<dbReference type="HOGENOM" id="CLU_1302162_0_0_1"/>
<feature type="transmembrane region" description="Helical" evidence="1">
    <location>
        <begin position="180"/>
        <end position="208"/>
    </location>
</feature>
<evidence type="ECO:0000256" key="1">
    <source>
        <dbReference type="SAM" id="Phobius"/>
    </source>
</evidence>
<keyword evidence="1" id="KW-0472">Membrane</keyword>
<dbReference type="STRING" id="51511.ENSCSAVP00000006283"/>
<keyword evidence="1" id="KW-1133">Transmembrane helix</keyword>
<organism evidence="3 4">
    <name type="scientific">Ciona savignyi</name>
    <name type="common">Pacific transparent sea squirt</name>
    <dbReference type="NCBI Taxonomy" id="51511"/>
    <lineage>
        <taxon>Eukaryota</taxon>
        <taxon>Metazoa</taxon>
        <taxon>Chordata</taxon>
        <taxon>Tunicata</taxon>
        <taxon>Ascidiacea</taxon>
        <taxon>Phlebobranchia</taxon>
        <taxon>Cionidae</taxon>
        <taxon>Ciona</taxon>
    </lineage>
</organism>
<sequence>MTDQTTVQYRALERQLEPKGRLLNDNIIGVDHLGYSIYAEALSELLHRVHTPLTVGVFAPWGSGKSFLLREVRYLLSKFQKQDHVDDSIKDDSNRGGIKSKCRSIIKTIKKRRRKCSCIAWSVVMLLMIVLLVGTLVIALHPTAQQAVYEILTFSNDTSTFLPQTREFSNGEPTAASPQMAAGAIGFFAVTFLLSAIGLVFLVFVCCATSTD</sequence>
<dbReference type="PANTHER" id="PTHR22674:SF6">
    <property type="entry name" value="NTPASE KAP FAMILY P-LOOP DOMAIN-CONTAINING PROTEIN 1"/>
    <property type="match status" value="1"/>
</dbReference>
<reference evidence="4" key="1">
    <citation type="submission" date="2003-08" db="EMBL/GenBank/DDBJ databases">
        <authorList>
            <person name="Birren B."/>
            <person name="Nusbaum C."/>
            <person name="Abebe A."/>
            <person name="Abouelleil A."/>
            <person name="Adekoya E."/>
            <person name="Ait-zahra M."/>
            <person name="Allen N."/>
            <person name="Allen T."/>
            <person name="An P."/>
            <person name="Anderson M."/>
            <person name="Anderson S."/>
            <person name="Arachchi H."/>
            <person name="Armbruster J."/>
            <person name="Bachantsang P."/>
            <person name="Baldwin J."/>
            <person name="Barry A."/>
            <person name="Bayul T."/>
            <person name="Blitshsteyn B."/>
            <person name="Bloom T."/>
            <person name="Blye J."/>
            <person name="Boguslavskiy L."/>
            <person name="Borowsky M."/>
            <person name="Boukhgalter B."/>
            <person name="Brunache A."/>
            <person name="Butler J."/>
            <person name="Calixte N."/>
            <person name="Calvo S."/>
            <person name="Camarata J."/>
            <person name="Campo K."/>
            <person name="Chang J."/>
            <person name="Cheshatsang Y."/>
            <person name="Citroen M."/>
            <person name="Collymore A."/>
            <person name="Considine T."/>
            <person name="Cook A."/>
            <person name="Cooke P."/>
            <person name="Corum B."/>
            <person name="Cuomo C."/>
            <person name="David R."/>
            <person name="Dawoe T."/>
            <person name="Degray S."/>
            <person name="Dodge S."/>
            <person name="Dooley K."/>
            <person name="Dorje P."/>
            <person name="Dorjee K."/>
            <person name="Dorris L."/>
            <person name="Duffey N."/>
            <person name="Dupes A."/>
            <person name="Elkins T."/>
            <person name="Engels R."/>
            <person name="Erickson J."/>
            <person name="Farina A."/>
            <person name="Faro S."/>
            <person name="Ferreira P."/>
            <person name="Fischer H."/>
            <person name="Fitzgerald M."/>
            <person name="Foley K."/>
            <person name="Gage D."/>
            <person name="Galagan J."/>
            <person name="Gearin G."/>
            <person name="Gnerre S."/>
            <person name="Gnirke A."/>
            <person name="Goyette A."/>
            <person name="Graham J."/>
            <person name="Grandbois E."/>
            <person name="Gyaltsen K."/>
            <person name="Hafez N."/>
            <person name="Hagopian D."/>
            <person name="Hagos B."/>
            <person name="Hall J."/>
            <person name="Hatcher B."/>
            <person name="Heller A."/>
            <person name="Higgins H."/>
            <person name="Honan T."/>
            <person name="Horn A."/>
            <person name="Houde N."/>
            <person name="Hughes L."/>
            <person name="Hulme W."/>
            <person name="Husby E."/>
            <person name="Iliev I."/>
            <person name="Jaffe D."/>
            <person name="Jones C."/>
            <person name="Kamal M."/>
            <person name="Kamat A."/>
            <person name="Kamvysselis M."/>
            <person name="Karlsson E."/>
            <person name="Kells C."/>
            <person name="Kieu A."/>
            <person name="Kisner P."/>
            <person name="Kodira C."/>
            <person name="Kulbokas E."/>
            <person name="Labutti K."/>
            <person name="Lama D."/>
            <person name="Landers T."/>
            <person name="Leger J."/>
            <person name="Levine S."/>
            <person name="Lewis D."/>
            <person name="Lewis T."/>
            <person name="Lindblad-toh K."/>
            <person name="Liu X."/>
            <person name="Lokyitsang T."/>
            <person name="Lokyitsang Y."/>
            <person name="Lucien O."/>
            <person name="Lui A."/>
            <person name="Ma L.J."/>
            <person name="Mabbitt R."/>
            <person name="Macdonald J."/>
            <person name="Maclean C."/>
            <person name="Major J."/>
            <person name="Manning J."/>
            <person name="Marabella R."/>
            <person name="Maru K."/>
            <person name="Matthews C."/>
            <person name="Mauceli E."/>
            <person name="Mccarthy M."/>
            <person name="Mcdonough S."/>
            <person name="Mcghee T."/>
            <person name="Meldrim J."/>
            <person name="Meneus L."/>
            <person name="Mesirov J."/>
            <person name="Mihalev A."/>
            <person name="Mihova T."/>
            <person name="Mikkelsen T."/>
            <person name="Mlenga V."/>
            <person name="Moru K."/>
            <person name="Mozes J."/>
            <person name="Mulrain L."/>
            <person name="Munson G."/>
            <person name="Naylor J."/>
            <person name="Newes C."/>
            <person name="Nguyen C."/>
            <person name="Nguyen N."/>
            <person name="Nguyen T."/>
            <person name="Nicol R."/>
            <person name="Nielsen C."/>
            <person name="Nizzari M."/>
            <person name="Norbu C."/>
            <person name="Norbu N."/>
            <person name="O'donnell P."/>
            <person name="Okoawo O."/>
            <person name="O'leary S."/>
            <person name="Omotosho B."/>
            <person name="O'neill K."/>
            <person name="Osman S."/>
            <person name="Parker S."/>
            <person name="Perrin D."/>
            <person name="Phunkhang P."/>
            <person name="Piqani B."/>
            <person name="Purcell S."/>
            <person name="Rachupka T."/>
            <person name="Ramasamy U."/>
            <person name="Rameau R."/>
            <person name="Ray V."/>
            <person name="Raymond C."/>
            <person name="Retta R."/>
            <person name="Richardson S."/>
            <person name="Rise C."/>
            <person name="Rodriguez J."/>
            <person name="Rogers J."/>
            <person name="Rogov P."/>
            <person name="Rutman M."/>
            <person name="Schupbach R."/>
            <person name="Seaman C."/>
            <person name="Settipalli S."/>
            <person name="Sharpe T."/>
            <person name="Sheridan J."/>
            <person name="Sherpa N."/>
            <person name="Shi J."/>
            <person name="Smirnov S."/>
            <person name="Smith C."/>
            <person name="Sougnez C."/>
            <person name="Spencer B."/>
            <person name="Stalker J."/>
            <person name="Stange-thomann N."/>
            <person name="Stavropoulos S."/>
            <person name="Stetson K."/>
            <person name="Stone C."/>
            <person name="Stone S."/>
            <person name="Stubbs M."/>
            <person name="Talamas J."/>
            <person name="Tchuinga P."/>
            <person name="Tenzing P."/>
            <person name="Tesfaye S."/>
            <person name="Theodore J."/>
            <person name="Thoulutsang Y."/>
            <person name="Topham K."/>
            <person name="Towey S."/>
            <person name="Tsamla T."/>
            <person name="Tsomo N."/>
            <person name="Vallee D."/>
            <person name="Vassiliev H."/>
            <person name="Venkataraman V."/>
            <person name="Vinson J."/>
            <person name="Vo A."/>
            <person name="Wade C."/>
            <person name="Wang S."/>
            <person name="Wangchuk T."/>
            <person name="Wangdi T."/>
            <person name="Whittaker C."/>
            <person name="Wilkinson J."/>
            <person name="Wu Y."/>
            <person name="Wyman D."/>
            <person name="Yadav S."/>
            <person name="Yang S."/>
            <person name="Yang X."/>
            <person name="Yeager S."/>
            <person name="Yee E."/>
            <person name="Young G."/>
            <person name="Zainoun J."/>
            <person name="Zembeck L."/>
            <person name="Zimmer A."/>
            <person name="Zody M."/>
            <person name="Lander E."/>
        </authorList>
    </citation>
    <scope>NUCLEOTIDE SEQUENCE [LARGE SCALE GENOMIC DNA]</scope>
</reference>
<dbReference type="AlphaFoldDB" id="H2YLT1"/>
<dbReference type="PANTHER" id="PTHR22674">
    <property type="entry name" value="NTPASE, KAP FAMILY P-LOOP DOMAIN-CONTAINING 1"/>
    <property type="match status" value="1"/>
</dbReference>
<accession>H2YLT1</accession>
<name>H2YLT1_CIOSA</name>